<evidence type="ECO:0000256" key="3">
    <source>
        <dbReference type="SAM" id="Phobius"/>
    </source>
</evidence>
<proteinExistence type="predicted"/>
<feature type="region of interest" description="Disordered" evidence="2">
    <location>
        <begin position="147"/>
        <end position="177"/>
    </location>
</feature>
<feature type="region of interest" description="Disordered" evidence="2">
    <location>
        <begin position="365"/>
        <end position="401"/>
    </location>
</feature>
<organism evidence="4 5">
    <name type="scientific">Meloidogyne javanica</name>
    <name type="common">Root-knot nematode worm</name>
    <dbReference type="NCBI Taxonomy" id="6303"/>
    <lineage>
        <taxon>Eukaryota</taxon>
        <taxon>Metazoa</taxon>
        <taxon>Ecdysozoa</taxon>
        <taxon>Nematoda</taxon>
        <taxon>Chromadorea</taxon>
        <taxon>Rhabditida</taxon>
        <taxon>Tylenchina</taxon>
        <taxon>Tylenchomorpha</taxon>
        <taxon>Tylenchoidea</taxon>
        <taxon>Meloidogynidae</taxon>
        <taxon>Meloidogyninae</taxon>
        <taxon>Meloidogyne</taxon>
        <taxon>Meloidogyne incognita group</taxon>
    </lineage>
</organism>
<dbReference type="GO" id="GO:0034976">
    <property type="term" value="P:response to endoplasmic reticulum stress"/>
    <property type="evidence" value="ECO:0007669"/>
    <property type="project" value="TreeGrafter"/>
</dbReference>
<evidence type="ECO:0000313" key="4">
    <source>
        <dbReference type="Proteomes" id="UP000887561"/>
    </source>
</evidence>
<keyword evidence="3" id="KW-0472">Membrane</keyword>
<keyword evidence="3" id="KW-1133">Transmembrane helix</keyword>
<dbReference type="GO" id="GO:0005783">
    <property type="term" value="C:endoplasmic reticulum"/>
    <property type="evidence" value="ECO:0007669"/>
    <property type="project" value="TreeGrafter"/>
</dbReference>
<accession>A0A915LI11</accession>
<sequence length="1286" mass="148217">MNNYRNDTVTGKDRLVNHKFGNWSNREGINLSNLNEVFPTTSISKFPTNVEESKYFTQQQKQQQHHPPNNSSSSSICIHSLPHRNHNFLSMTTSLTNNNNNENKSIEHQNTSLILQQQQQSNNNIFLHRSPSGAQRKIRQKAQQQFQQQSGGMSQNVVNKGGNNGGGGGNTEPVNNNNLKQMAYRNLINENGYHSLLGGDNASNRGEAATITSSTTNFSSDELERLSAGQLIDRMNKLESITRSPQQQQQFSNLHSFDSSWKAGGIGINNNTGGLSIDKMPSPLTLQSFQLEQQQQPTTNTFALRKPTVQVHPLPIPPRHHSSASLISDLLNSSTSSKPLLLNPPPLPPKKQSLLATQLSMAKHSKLINQGQQQQQNNDKFNFNENPSPSPTNNNSQQFLQFPPPMKQLITTQNYKNENLKTSLTDNNNQPLINSFQYFSSPPPSQTTTISSSTSSSLSSSPSLASLQNSLYFAIENPEKHSIEQLRELEKRRIQSIESLARKATDREQDKELLLRDLDEIKQLIVSLFERIQQSSNKTNNNELLIDRLQTFCEEIERIADLDILLNCQQKQLIEQPPRIKRKNEISKINQIEMNEKEEWNQRLQEQINDLQSIQKYLNKREKQLDAEIAYEFGGDIEALQEWLFCKEQLLKLCSEKRLLDEKLREVKRLINSLEEMCLLPEEIKQVRLSLPYYTNFPPLFRRIFEFLTLFNALVFLSILIYTHFLAAHYPASCLNEIKQTWPLKGIVRIEIVHDNLPKFKNYMLRTIDKEEQSSGVCRFDEDFYTCFLNPAEVLKGYGLPSELKNPFKTVDPKNLLITSQPDRVKRPRKFLFPFMVDYFYWVMDKFRKFQQIFDEDFIFFKTDVQHEKDENGNFEDSSSNEYFPIYSNLFEFSLHYGLLRLNSEMRQELGVSIMDVQLDIRKDKCLKDWRDKPLMRLLIGIDELVMSSVKQLSENQTERGYLRDLINGELYHFVNVGETSASRYLTALFVMLIFTFAISMLLRFSHDQIFVFIVDLFQMFEQNQPLIFPIAPLLTVILALVGMEAIMSEIFNDTTTAFYVILFVWMADQYDAIFCHSSIGRRYWLRFFYLYHFAFYAYQYHYNGVYSSLALLTSAAFTLHSMVYFFHHYELPYIIYQERLINAVRRINTENGDGNVDLVRIRQVNENRTARITLQNGNNTLRNTNNGNTPSNDVSTTIRGAVEILENIAANEPNDQDIPTSTNNFENNLEQTNESSTISVAVENQSLSSNLPSVENMANSIVDEAIQEAESFVSSLETQRRLQNI</sequence>
<feature type="region of interest" description="Disordered" evidence="2">
    <location>
        <begin position="433"/>
        <end position="461"/>
    </location>
</feature>
<feature type="transmembrane region" description="Helical" evidence="3">
    <location>
        <begin position="707"/>
        <end position="730"/>
    </location>
</feature>
<dbReference type="PANTHER" id="PTHR21650:SF4">
    <property type="entry name" value="MEMBRALIN"/>
    <property type="match status" value="1"/>
</dbReference>
<name>A0A915LI11_MELJA</name>
<evidence type="ECO:0000256" key="2">
    <source>
        <dbReference type="SAM" id="MobiDB-lite"/>
    </source>
</evidence>
<feature type="coiled-coil region" evidence="1">
    <location>
        <begin position="590"/>
        <end position="621"/>
    </location>
</feature>
<dbReference type="InterPro" id="IPR019144">
    <property type="entry name" value="Membralin"/>
</dbReference>
<feature type="compositionally biased region" description="Low complexity" evidence="2">
    <location>
        <begin position="58"/>
        <end position="75"/>
    </location>
</feature>
<feature type="compositionally biased region" description="Low complexity" evidence="2">
    <location>
        <begin position="147"/>
        <end position="161"/>
    </location>
</feature>
<keyword evidence="1" id="KW-0175">Coiled coil</keyword>
<feature type="transmembrane region" description="Helical" evidence="3">
    <location>
        <begin position="1084"/>
        <end position="1100"/>
    </location>
</feature>
<reference evidence="5" key="1">
    <citation type="submission" date="2022-11" db="UniProtKB">
        <authorList>
            <consortium name="WormBaseParasite"/>
        </authorList>
    </citation>
    <scope>IDENTIFICATION</scope>
</reference>
<evidence type="ECO:0000313" key="5">
    <source>
        <dbReference type="WBParaSite" id="scaffold11428_cov295.g15574"/>
    </source>
</evidence>
<dbReference type="Proteomes" id="UP000887561">
    <property type="component" value="Unplaced"/>
</dbReference>
<dbReference type="Pfam" id="PF09746">
    <property type="entry name" value="Membralin"/>
    <property type="match status" value="1"/>
</dbReference>
<feature type="transmembrane region" description="Helical" evidence="3">
    <location>
        <begin position="985"/>
        <end position="1006"/>
    </location>
</feature>
<protein>
    <submittedName>
        <fullName evidence="5">Uncharacterized protein</fullName>
    </submittedName>
</protein>
<feature type="region of interest" description="Disordered" evidence="2">
    <location>
        <begin position="52"/>
        <end position="75"/>
    </location>
</feature>
<feature type="compositionally biased region" description="Low complexity" evidence="2">
    <location>
        <begin position="369"/>
        <end position="399"/>
    </location>
</feature>
<feature type="compositionally biased region" description="Low complexity" evidence="2">
    <location>
        <begin position="446"/>
        <end position="461"/>
    </location>
</feature>
<feature type="transmembrane region" description="Helical" evidence="3">
    <location>
        <begin position="1106"/>
        <end position="1127"/>
    </location>
</feature>
<dbReference type="WBParaSite" id="scaffold11428_cov295.g15574">
    <property type="protein sequence ID" value="scaffold11428_cov295.g15574"/>
    <property type="gene ID" value="scaffold11428_cov295.g15574"/>
</dbReference>
<keyword evidence="3" id="KW-0812">Transmembrane</keyword>
<feature type="transmembrane region" description="Helical" evidence="3">
    <location>
        <begin position="1027"/>
        <end position="1052"/>
    </location>
</feature>
<evidence type="ECO:0000256" key="1">
    <source>
        <dbReference type="SAM" id="Coils"/>
    </source>
</evidence>
<keyword evidence="4" id="KW-1185">Reference proteome</keyword>
<dbReference type="GO" id="GO:1904294">
    <property type="term" value="P:positive regulation of ERAD pathway"/>
    <property type="evidence" value="ECO:0007669"/>
    <property type="project" value="TreeGrafter"/>
</dbReference>
<dbReference type="PANTHER" id="PTHR21650">
    <property type="entry name" value="MEMBRALIN/KINETOCHORE PROTEIN NUF2"/>
    <property type="match status" value="1"/>
</dbReference>